<keyword evidence="7 10" id="KW-0010">Activator</keyword>
<evidence type="ECO:0000256" key="4">
    <source>
        <dbReference type="ARBA" id="ARBA00022833"/>
    </source>
</evidence>
<evidence type="ECO:0000256" key="3">
    <source>
        <dbReference type="ARBA" id="ARBA00022771"/>
    </source>
</evidence>
<evidence type="ECO:0000256" key="5">
    <source>
        <dbReference type="ARBA" id="ARBA00022853"/>
    </source>
</evidence>
<keyword evidence="5" id="KW-0156">Chromatin regulator</keyword>
<feature type="compositionally biased region" description="Polar residues" evidence="11">
    <location>
        <begin position="213"/>
        <end position="229"/>
    </location>
</feature>
<protein>
    <recommendedName>
        <fullName evidence="10">SAGA-associated factor 11</fullName>
    </recommendedName>
</protein>
<feature type="region of interest" description="Disordered" evidence="11">
    <location>
        <begin position="130"/>
        <end position="326"/>
    </location>
</feature>
<feature type="region of interest" description="Disordered" evidence="11">
    <location>
        <begin position="56"/>
        <end position="88"/>
    </location>
</feature>
<comment type="caution">
    <text evidence="12">The sequence shown here is derived from an EMBL/GenBank/DDBJ whole genome shotgun (WGS) entry which is preliminary data.</text>
</comment>
<evidence type="ECO:0000256" key="10">
    <source>
        <dbReference type="RuleBase" id="RU261113"/>
    </source>
</evidence>
<dbReference type="EMBL" id="VDMD01000016">
    <property type="protein sequence ID" value="TRM61413.1"/>
    <property type="molecule type" value="Genomic_DNA"/>
</dbReference>
<dbReference type="InterPro" id="IPR013246">
    <property type="entry name" value="SAGA_su_Sgf11"/>
</dbReference>
<dbReference type="GO" id="GO:0071819">
    <property type="term" value="C:DUBm complex"/>
    <property type="evidence" value="ECO:0007669"/>
    <property type="project" value="TreeGrafter"/>
</dbReference>
<evidence type="ECO:0000256" key="2">
    <source>
        <dbReference type="ARBA" id="ARBA00022723"/>
    </source>
</evidence>
<feature type="compositionally biased region" description="Polar residues" evidence="11">
    <location>
        <begin position="71"/>
        <end position="88"/>
    </location>
</feature>
<keyword evidence="13" id="KW-1185">Reference proteome</keyword>
<name>A0A550C9E5_9AGAR</name>
<keyword evidence="3" id="KW-0863">Zinc-finger</keyword>
<dbReference type="PANTHER" id="PTHR46367:SF1">
    <property type="entry name" value="ATAXIN-7-LIKE PROTEIN 3"/>
    <property type="match status" value="1"/>
</dbReference>
<dbReference type="STRING" id="97359.A0A550C9E5"/>
<evidence type="ECO:0000256" key="7">
    <source>
        <dbReference type="ARBA" id="ARBA00023159"/>
    </source>
</evidence>
<comment type="subcellular location">
    <subcellularLocation>
        <location evidence="1 10">Nucleus</location>
    </subcellularLocation>
</comment>
<dbReference type="AlphaFoldDB" id="A0A550C9E5"/>
<evidence type="ECO:0000256" key="9">
    <source>
        <dbReference type="ARBA" id="ARBA00023242"/>
    </source>
</evidence>
<comment type="similarity">
    <text evidence="10">Belongs to the SGF11 family.</text>
</comment>
<reference evidence="12 13" key="1">
    <citation type="journal article" date="2019" name="New Phytol.">
        <title>Comparative genomics reveals unique wood-decay strategies and fruiting body development in the Schizophyllaceae.</title>
        <authorList>
            <person name="Almasi E."/>
            <person name="Sahu N."/>
            <person name="Krizsan K."/>
            <person name="Balint B."/>
            <person name="Kovacs G.M."/>
            <person name="Kiss B."/>
            <person name="Cseklye J."/>
            <person name="Drula E."/>
            <person name="Henrissat B."/>
            <person name="Nagy I."/>
            <person name="Chovatia M."/>
            <person name="Adam C."/>
            <person name="LaButti K."/>
            <person name="Lipzen A."/>
            <person name="Riley R."/>
            <person name="Grigoriev I.V."/>
            <person name="Nagy L.G."/>
        </authorList>
    </citation>
    <scope>NUCLEOTIDE SEQUENCE [LARGE SCALE GENOMIC DNA]</scope>
    <source>
        <strain evidence="12 13">NL-1724</strain>
    </source>
</reference>
<evidence type="ECO:0000256" key="8">
    <source>
        <dbReference type="ARBA" id="ARBA00023163"/>
    </source>
</evidence>
<keyword evidence="8" id="KW-0804">Transcription</keyword>
<dbReference type="GO" id="GO:0008270">
    <property type="term" value="F:zinc ion binding"/>
    <property type="evidence" value="ECO:0007669"/>
    <property type="project" value="UniProtKB-KW"/>
</dbReference>
<evidence type="ECO:0000256" key="1">
    <source>
        <dbReference type="ARBA" id="ARBA00004123"/>
    </source>
</evidence>
<dbReference type="Pfam" id="PF08209">
    <property type="entry name" value="Sgf11"/>
    <property type="match status" value="1"/>
</dbReference>
<accession>A0A550C9E5</accession>
<dbReference type="GO" id="GO:0006357">
    <property type="term" value="P:regulation of transcription by RNA polymerase II"/>
    <property type="evidence" value="ECO:0007669"/>
    <property type="project" value="TreeGrafter"/>
</dbReference>
<dbReference type="Gene3D" id="3.30.160.60">
    <property type="entry name" value="Classic Zinc Finger"/>
    <property type="match status" value="1"/>
</dbReference>
<feature type="compositionally biased region" description="Low complexity" evidence="11">
    <location>
        <begin position="316"/>
        <end position="326"/>
    </location>
</feature>
<keyword evidence="6" id="KW-0805">Transcription regulation</keyword>
<dbReference type="OrthoDB" id="21557at2759"/>
<keyword evidence="2" id="KW-0479">Metal-binding</keyword>
<dbReference type="GO" id="GO:0003713">
    <property type="term" value="F:transcription coactivator activity"/>
    <property type="evidence" value="ECO:0007669"/>
    <property type="project" value="TreeGrafter"/>
</dbReference>
<proteinExistence type="inferred from homology"/>
<gene>
    <name evidence="12" type="ORF">BD626DRAFT_500947</name>
</gene>
<organism evidence="12 13">
    <name type="scientific">Schizophyllum amplum</name>
    <dbReference type="NCBI Taxonomy" id="97359"/>
    <lineage>
        <taxon>Eukaryota</taxon>
        <taxon>Fungi</taxon>
        <taxon>Dikarya</taxon>
        <taxon>Basidiomycota</taxon>
        <taxon>Agaricomycotina</taxon>
        <taxon>Agaricomycetes</taxon>
        <taxon>Agaricomycetidae</taxon>
        <taxon>Agaricales</taxon>
        <taxon>Schizophyllaceae</taxon>
        <taxon>Schizophyllum</taxon>
    </lineage>
</organism>
<dbReference type="GO" id="GO:0006325">
    <property type="term" value="P:chromatin organization"/>
    <property type="evidence" value="ECO:0007669"/>
    <property type="project" value="UniProtKB-KW"/>
</dbReference>
<keyword evidence="9" id="KW-0539">Nucleus</keyword>
<sequence>MSTSENDELLNSLSSRIFSLLVDDLVMDAALQAHRDAAKSRAICASCGTRCSAVRTPTQSGQASPCKASAFSRSGTPSVSNNGANGSSTPNKDGVLYLECVNCQRQIASSRYAPHLSSCMGLNTSRRAAVRGSAKAKQSAERERSLSPIDDGAALSEDSQPLKNKSKSKSKKKDEAEFSLKRKRPTSPQPSPKKPRPKPVASSSISPRFKNPTVPSSQSHVYKQTQSKVPSKLRESSTVSFERDRSSSPETSLGSFRSPPMAHKNASAPWGAVAGKPVGTGPPKRGMNPTQMRAAPAPAPAPVQHFAIDDDEGDETGSSTDSSSSS</sequence>
<evidence type="ECO:0000313" key="13">
    <source>
        <dbReference type="Proteomes" id="UP000320762"/>
    </source>
</evidence>
<dbReference type="PANTHER" id="PTHR46367">
    <property type="entry name" value="ATAXIN-7-LIKE PROTEIN 3"/>
    <property type="match status" value="1"/>
</dbReference>
<dbReference type="Proteomes" id="UP000320762">
    <property type="component" value="Unassembled WGS sequence"/>
</dbReference>
<evidence type="ECO:0000313" key="12">
    <source>
        <dbReference type="EMBL" id="TRM61413.1"/>
    </source>
</evidence>
<evidence type="ECO:0000256" key="11">
    <source>
        <dbReference type="SAM" id="MobiDB-lite"/>
    </source>
</evidence>
<dbReference type="InterPro" id="IPR051078">
    <property type="entry name" value="SGF11"/>
</dbReference>
<evidence type="ECO:0000256" key="6">
    <source>
        <dbReference type="ARBA" id="ARBA00023015"/>
    </source>
</evidence>
<dbReference type="GO" id="GO:0000124">
    <property type="term" value="C:SAGA complex"/>
    <property type="evidence" value="ECO:0007669"/>
    <property type="project" value="TreeGrafter"/>
</dbReference>
<keyword evidence="4" id="KW-0862">Zinc</keyword>